<dbReference type="KEGG" id="rlg:Rleg_5549"/>
<dbReference type="Pfam" id="PF13629">
    <property type="entry name" value="T2SS-T3SS_pil_N"/>
    <property type="match status" value="1"/>
</dbReference>
<evidence type="ECO:0000313" key="4">
    <source>
        <dbReference type="Proteomes" id="UP000002256"/>
    </source>
</evidence>
<dbReference type="HOGENOM" id="CLU_017952_2_0_5"/>
<dbReference type="Proteomes" id="UP000002256">
    <property type="component" value="Plasmid pR132503"/>
</dbReference>
<dbReference type="PROSITE" id="PS50914">
    <property type="entry name" value="BON"/>
    <property type="match status" value="1"/>
</dbReference>
<dbReference type="Pfam" id="PF04972">
    <property type="entry name" value="BON"/>
    <property type="match status" value="1"/>
</dbReference>
<dbReference type="Pfam" id="PF00263">
    <property type="entry name" value="Secretin"/>
    <property type="match status" value="1"/>
</dbReference>
<dbReference type="GO" id="GO:0015627">
    <property type="term" value="C:type II protein secretion system complex"/>
    <property type="evidence" value="ECO:0007669"/>
    <property type="project" value="TreeGrafter"/>
</dbReference>
<reference evidence="3 4" key="1">
    <citation type="journal article" date="2010" name="Stand. Genomic Sci.">
        <title>Complete genome sequence of Rhizobium leguminosarum bv. trifolii strain WSM1325, an effective microsymbiont of annual Mediterranean clovers.</title>
        <authorList>
            <person name="Reeve W."/>
            <person name="O'Hara G."/>
            <person name="Chain P."/>
            <person name="Ardley J."/>
            <person name="Brau L."/>
            <person name="Nandesena K."/>
            <person name="Tiwari R."/>
            <person name="Copeland A."/>
            <person name="Nolan M."/>
            <person name="Han C."/>
            <person name="Brettin T."/>
            <person name="Land M."/>
            <person name="Ovchinikova G."/>
            <person name="Ivanova N."/>
            <person name="Mavromatis K."/>
            <person name="Markowitz V."/>
            <person name="Kyrpides N."/>
            <person name="Melino V."/>
            <person name="Denton M."/>
            <person name="Yates R."/>
            <person name="Howieson J."/>
        </authorList>
    </citation>
    <scope>NUCLEOTIDE SEQUENCE [LARGE SCALE GENOMIC DNA]</scope>
    <source>
        <strain evidence="4">WSM1325</strain>
        <plasmid evidence="4">Plasmid pR132503</plasmid>
    </source>
</reference>
<evidence type="ECO:0000313" key="3">
    <source>
        <dbReference type="EMBL" id="ACS60365.1"/>
    </source>
</evidence>
<organism evidence="3 4">
    <name type="scientific">Rhizobium leguminosarum bv. trifolii (strain WSM1325)</name>
    <dbReference type="NCBI Taxonomy" id="395491"/>
    <lineage>
        <taxon>Bacteria</taxon>
        <taxon>Pseudomonadati</taxon>
        <taxon>Pseudomonadota</taxon>
        <taxon>Alphaproteobacteria</taxon>
        <taxon>Hyphomicrobiales</taxon>
        <taxon>Rhizobiaceae</taxon>
        <taxon>Rhizobium/Agrobacterium group</taxon>
        <taxon>Rhizobium</taxon>
    </lineage>
</organism>
<evidence type="ECO:0000259" key="2">
    <source>
        <dbReference type="PROSITE" id="PS50914"/>
    </source>
</evidence>
<dbReference type="AlphaFoldDB" id="C6B8X7"/>
<sequence length="512" mass="54126">MISAIVCNAMDAALNIRVHPLRKTDLGKSSVHAGWIAHTVLLLTLLSSATYCRAENVISVTETGVNVTRHVSIGLNKTLIVELPQDAHDIVVSDPGVSDAIVRATRTIFLFGKKVGQTNIFILDANKRPIVNIDIAVERDIAGLETDLRRLIPDAAIKVEIISDNIVLTGTVRSAQDSAQAADLASAFVKGGEATTRTQSASSGGSQGSVALVAEDRQESKIINLLRIAADDQVMLKMTIAEVKREILKQLGFDNELKNAGGSTIAQLGTASTDATTATSGGGLSALFSGSFGKHGLSTTLNALEQAKVVRTLAEPTLTAVSGQSASFQAGGEVLYSNTDRDGNTTQTPYSYGISLSFKPIVLTSGRISLQISTEVSEPVTSISGSSPTYGKRSTSTTVELPSGGSIALAGLIRDNFNRTSNGTPVLNKIPGFGALFRQTSFERNETELVIIATPYLVRPVAAKDLNRPDDNLSPADDASQGLLDRINKLYGNGKTLEPTAQYHGTVGFIYK</sequence>
<keyword evidence="3" id="KW-0614">Plasmid</keyword>
<geneLocation type="plasmid" evidence="3 4">
    <name>pR132503</name>
</geneLocation>
<evidence type="ECO:0000256" key="1">
    <source>
        <dbReference type="RuleBase" id="RU004003"/>
    </source>
</evidence>
<dbReference type="PRINTS" id="PR01032">
    <property type="entry name" value="PHAGEIV"/>
</dbReference>
<feature type="domain" description="BON" evidence="2">
    <location>
        <begin position="133"/>
        <end position="203"/>
    </location>
</feature>
<dbReference type="PANTHER" id="PTHR30332:SF17">
    <property type="entry name" value="TYPE IV PILIATION SYSTEM PROTEIN DR_0774-RELATED"/>
    <property type="match status" value="1"/>
</dbReference>
<dbReference type="PRINTS" id="PR00811">
    <property type="entry name" value="BCTERIALGSPD"/>
</dbReference>
<dbReference type="GO" id="GO:0009306">
    <property type="term" value="P:protein secretion"/>
    <property type="evidence" value="ECO:0007669"/>
    <property type="project" value="InterPro"/>
</dbReference>
<gene>
    <name evidence="3" type="ordered locus">Rleg_5549</name>
</gene>
<dbReference type="InterPro" id="IPR001775">
    <property type="entry name" value="GspD/PilQ"/>
</dbReference>
<dbReference type="InterPro" id="IPR032789">
    <property type="entry name" value="T2SS-T3SS_pil_N"/>
</dbReference>
<dbReference type="EMBL" id="CP001625">
    <property type="protein sequence ID" value="ACS60365.1"/>
    <property type="molecule type" value="Genomic_DNA"/>
</dbReference>
<dbReference type="PANTHER" id="PTHR30332">
    <property type="entry name" value="PROBABLE GENERAL SECRETION PATHWAY PROTEIN D"/>
    <property type="match status" value="1"/>
</dbReference>
<dbReference type="InterPro" id="IPR050810">
    <property type="entry name" value="Bact_Secretion_Sys_Channel"/>
</dbReference>
<proteinExistence type="inferred from homology"/>
<accession>C6B8X7</accession>
<comment type="similarity">
    <text evidence="1">Belongs to the bacterial secretin family.</text>
</comment>
<dbReference type="InterPro" id="IPR007055">
    <property type="entry name" value="BON_dom"/>
</dbReference>
<dbReference type="InterPro" id="IPR004846">
    <property type="entry name" value="T2SS/T3SS_dom"/>
</dbReference>
<name>C6B8X7_RHILS</name>
<protein>
    <submittedName>
        <fullName evidence="3">Type II and III secretion system protein</fullName>
    </submittedName>
</protein>